<sequence>MKNLTCLLPCLPALFLLAACSAPSAQTPAGERPMDEVPRQTRLANGDRQYAFRNGCVIVLEARRAVVKSEGDVCALHHRDIALLYASGD</sequence>
<dbReference type="EMBL" id="CP132302">
    <property type="protein sequence ID" value="WLR96080.1"/>
    <property type="molecule type" value="Genomic_DNA"/>
</dbReference>
<dbReference type="AlphaFoldDB" id="A0AA50CHR5"/>
<dbReference type="RefSeq" id="WP_306036545.1">
    <property type="nucleotide sequence ID" value="NZ_CP132302.1"/>
</dbReference>
<proteinExistence type="predicted"/>
<organism evidence="2 3">
    <name type="scientific">Shinella sumterensis</name>
    <dbReference type="NCBI Taxonomy" id="1967501"/>
    <lineage>
        <taxon>Bacteria</taxon>
        <taxon>Pseudomonadati</taxon>
        <taxon>Pseudomonadota</taxon>
        <taxon>Alphaproteobacteria</taxon>
        <taxon>Hyphomicrobiales</taxon>
        <taxon>Rhizobiaceae</taxon>
        <taxon>Shinella</taxon>
    </lineage>
</organism>
<evidence type="ECO:0008006" key="4">
    <source>
        <dbReference type="Google" id="ProtNLM"/>
    </source>
</evidence>
<feature type="chain" id="PRO_5041245652" description="Lipoprotein" evidence="1">
    <location>
        <begin position="26"/>
        <end position="89"/>
    </location>
</feature>
<dbReference type="PROSITE" id="PS51257">
    <property type="entry name" value="PROKAR_LIPOPROTEIN"/>
    <property type="match status" value="1"/>
</dbReference>
<evidence type="ECO:0000313" key="3">
    <source>
        <dbReference type="Proteomes" id="UP001234585"/>
    </source>
</evidence>
<dbReference type="Proteomes" id="UP001234585">
    <property type="component" value="Chromosome"/>
</dbReference>
<feature type="signal peptide" evidence="1">
    <location>
        <begin position="1"/>
        <end position="25"/>
    </location>
</feature>
<gene>
    <name evidence="2" type="ORF">Q9313_10025</name>
</gene>
<keyword evidence="1" id="KW-0732">Signal</keyword>
<accession>A0AA50CHR5</accession>
<protein>
    <recommendedName>
        <fullName evidence="4">Lipoprotein</fullName>
    </recommendedName>
</protein>
<reference evidence="2 3" key="1">
    <citation type="submission" date="2023-08" db="EMBL/GenBank/DDBJ databases">
        <title>Pathogen: clinical or host-associated sample.</title>
        <authorList>
            <person name="Hergert J."/>
            <person name="Casey R."/>
            <person name="Wagner J."/>
            <person name="Young E.L."/>
            <person name="Oakeson K.F."/>
        </authorList>
    </citation>
    <scope>NUCLEOTIDE SEQUENCE [LARGE SCALE GENOMIC DNA]</scope>
    <source>
        <strain evidence="2 3">1760953</strain>
    </source>
</reference>
<keyword evidence="3" id="KW-1185">Reference proteome</keyword>
<evidence type="ECO:0000313" key="2">
    <source>
        <dbReference type="EMBL" id="WLR96080.1"/>
    </source>
</evidence>
<evidence type="ECO:0000256" key="1">
    <source>
        <dbReference type="SAM" id="SignalP"/>
    </source>
</evidence>
<name>A0AA50CHR5_9HYPH</name>